<evidence type="ECO:0000259" key="4">
    <source>
        <dbReference type="SMART" id="SM00382"/>
    </source>
</evidence>
<proteinExistence type="inferred from homology"/>
<name>A0A2V1ISM1_9BACT</name>
<keyword evidence="2" id="KW-0547">Nucleotide-binding</keyword>
<reference evidence="6" key="1">
    <citation type="submission" date="2018-02" db="EMBL/GenBank/DDBJ databases">
        <authorList>
            <person name="Clavel T."/>
            <person name="Strowig T."/>
        </authorList>
    </citation>
    <scope>NUCLEOTIDE SEQUENCE [LARGE SCALE GENOMIC DNA]</scope>
    <source>
        <strain evidence="6">DSM 103720</strain>
    </source>
</reference>
<keyword evidence="3 5" id="KW-0067">ATP-binding</keyword>
<accession>A0A2V1ISM1</accession>
<sequence length="261" mass="29507">METNNKTTPITAEKDRNSISLDLMHRMRLHGMSAAFSESLQATFAETMTPDSFLNWLLSREWDYRAARNIERLVKNANFRYDDASVAQIDYNLPRGLDRNQMERLASLDFIRKGENLFITGCSGTGKSYLATALGYEACKAGMRVLYANASKLMGTLKIAKNKGTIETELKKLEKTQLLILDDLFLVPLDAKERAHLTEIIEDRHGRKSIIVTSQLPELDWYEAIGDSTVADAILDRIVHTAHRITLTGESVRKLKAIKSR</sequence>
<dbReference type="PANTHER" id="PTHR30050">
    <property type="entry name" value="CHROMOSOMAL REPLICATION INITIATOR PROTEIN DNAA"/>
    <property type="match status" value="1"/>
</dbReference>
<dbReference type="InterPro" id="IPR003593">
    <property type="entry name" value="AAA+_ATPase"/>
</dbReference>
<evidence type="ECO:0000256" key="2">
    <source>
        <dbReference type="ARBA" id="ARBA00022741"/>
    </source>
</evidence>
<feature type="domain" description="AAA+ ATPase" evidence="4">
    <location>
        <begin position="113"/>
        <end position="246"/>
    </location>
</feature>
<dbReference type="EMBL" id="PUEC01000006">
    <property type="protein sequence ID" value="PWB03327.1"/>
    <property type="molecule type" value="Genomic_DNA"/>
</dbReference>
<organism evidence="5 6">
    <name type="scientific">Duncaniella muris</name>
    <dbReference type="NCBI Taxonomy" id="2094150"/>
    <lineage>
        <taxon>Bacteria</taxon>
        <taxon>Pseudomonadati</taxon>
        <taxon>Bacteroidota</taxon>
        <taxon>Bacteroidia</taxon>
        <taxon>Bacteroidales</taxon>
        <taxon>Muribaculaceae</taxon>
        <taxon>Duncaniella</taxon>
    </lineage>
</organism>
<comment type="caution">
    <text evidence="5">The sequence shown here is derived from an EMBL/GenBank/DDBJ whole genome shotgun (WGS) entry which is preliminary data.</text>
</comment>
<dbReference type="GO" id="GO:0006260">
    <property type="term" value="P:DNA replication"/>
    <property type="evidence" value="ECO:0007669"/>
    <property type="project" value="TreeGrafter"/>
</dbReference>
<dbReference type="Proteomes" id="UP000244905">
    <property type="component" value="Unassembled WGS sequence"/>
</dbReference>
<evidence type="ECO:0000256" key="3">
    <source>
        <dbReference type="ARBA" id="ARBA00022840"/>
    </source>
</evidence>
<dbReference type="CDD" id="cd00009">
    <property type="entry name" value="AAA"/>
    <property type="match status" value="1"/>
</dbReference>
<dbReference type="AlphaFoldDB" id="A0A2V1ISM1"/>
<dbReference type="InterPro" id="IPR027417">
    <property type="entry name" value="P-loop_NTPase"/>
</dbReference>
<dbReference type="InterPro" id="IPR028350">
    <property type="entry name" value="DNAC/IstB-like"/>
</dbReference>
<protein>
    <submittedName>
        <fullName evidence="5">ATP-binding protein</fullName>
    </submittedName>
</protein>
<dbReference type="SMART" id="SM00382">
    <property type="entry name" value="AAA"/>
    <property type="match status" value="1"/>
</dbReference>
<dbReference type="GeneID" id="82525521"/>
<dbReference type="GO" id="GO:0005524">
    <property type="term" value="F:ATP binding"/>
    <property type="evidence" value="ECO:0007669"/>
    <property type="project" value="UniProtKB-KW"/>
</dbReference>
<comment type="similarity">
    <text evidence="1">Belongs to the IS21/IS1162 putative ATP-binding protein family.</text>
</comment>
<dbReference type="Pfam" id="PF01695">
    <property type="entry name" value="IstB_IS21"/>
    <property type="match status" value="1"/>
</dbReference>
<dbReference type="InterPro" id="IPR047661">
    <property type="entry name" value="IstB"/>
</dbReference>
<dbReference type="SUPFAM" id="SSF52540">
    <property type="entry name" value="P-loop containing nucleoside triphosphate hydrolases"/>
    <property type="match status" value="1"/>
</dbReference>
<dbReference type="RefSeq" id="WP_107031685.1">
    <property type="nucleotide sequence ID" value="NZ_CAXHPX010000037.1"/>
</dbReference>
<dbReference type="PANTHER" id="PTHR30050:SF4">
    <property type="entry name" value="ATP-BINDING PROTEIN RV3427C IN INSERTION SEQUENCE-RELATED"/>
    <property type="match status" value="1"/>
</dbReference>
<dbReference type="NCBIfam" id="NF038214">
    <property type="entry name" value="IS21_help_AAA"/>
    <property type="match status" value="1"/>
</dbReference>
<dbReference type="PIRSF" id="PIRSF003073">
    <property type="entry name" value="DNAC_TnpB_IstB"/>
    <property type="match status" value="1"/>
</dbReference>
<evidence type="ECO:0000313" key="5">
    <source>
        <dbReference type="EMBL" id="PWB03327.1"/>
    </source>
</evidence>
<dbReference type="InterPro" id="IPR002611">
    <property type="entry name" value="IstB_ATP-bd"/>
</dbReference>
<evidence type="ECO:0000256" key="1">
    <source>
        <dbReference type="ARBA" id="ARBA00008059"/>
    </source>
</evidence>
<dbReference type="Gene3D" id="3.40.50.300">
    <property type="entry name" value="P-loop containing nucleotide triphosphate hydrolases"/>
    <property type="match status" value="1"/>
</dbReference>
<evidence type="ECO:0000313" key="6">
    <source>
        <dbReference type="Proteomes" id="UP000244905"/>
    </source>
</evidence>
<keyword evidence="6" id="KW-1185">Reference proteome</keyword>
<gene>
    <name evidence="5" type="ORF">C5O23_04040</name>
</gene>